<dbReference type="PANTHER" id="PTHR10744:SF1">
    <property type="entry name" value="SMALL RIBOSOMAL SUBUNIT PROTEIN US17M"/>
    <property type="match status" value="1"/>
</dbReference>
<dbReference type="PANTHER" id="PTHR10744">
    <property type="entry name" value="40S RIBOSOMAL PROTEIN S11 FAMILY MEMBER"/>
    <property type="match status" value="1"/>
</dbReference>
<evidence type="ECO:0000313" key="9">
    <source>
        <dbReference type="EMBL" id="AKQ05058.1"/>
    </source>
</evidence>
<dbReference type="Pfam" id="PF00366">
    <property type="entry name" value="Ribosomal_S17"/>
    <property type="match status" value="1"/>
</dbReference>
<dbReference type="InterPro" id="IPR019979">
    <property type="entry name" value="Ribosomal_uS17_CS"/>
</dbReference>
<evidence type="ECO:0000256" key="1">
    <source>
        <dbReference type="ARBA" id="ARBA00010254"/>
    </source>
</evidence>
<dbReference type="InterPro" id="IPR000266">
    <property type="entry name" value="Ribosomal_uS17"/>
</dbReference>
<comment type="function">
    <text evidence="6">One of the primary rRNA binding proteins, it binds specifically to the 5'-end of 16S ribosomal RNA.</text>
</comment>
<name>A0A0H4TAS8_9CHLR</name>
<proteinExistence type="inferred from homology"/>
<protein>
    <recommendedName>
        <fullName evidence="6">Small ribosomal subunit protein uS17</fullName>
    </recommendedName>
</protein>
<dbReference type="NCBIfam" id="TIGR03635">
    <property type="entry name" value="uS17_bact"/>
    <property type="match status" value="1"/>
</dbReference>
<dbReference type="Gene3D" id="2.40.50.140">
    <property type="entry name" value="Nucleic acid-binding proteins"/>
    <property type="match status" value="1"/>
</dbReference>
<accession>A0A0H4TAS8</accession>
<dbReference type="EMBL" id="KT007058">
    <property type="protein sequence ID" value="AKQ05058.1"/>
    <property type="molecule type" value="Genomic_DNA"/>
</dbReference>
<gene>
    <name evidence="6" type="primary">rpsQ</name>
</gene>
<evidence type="ECO:0000256" key="5">
    <source>
        <dbReference type="ARBA" id="ARBA00023274"/>
    </source>
</evidence>
<organism evidence="9">
    <name type="scientific">uncultured Chloroflexi bacterium Rifle_16ft_4_minimus_27880</name>
    <dbReference type="NCBI Taxonomy" id="1665064"/>
    <lineage>
        <taxon>Bacteria</taxon>
        <taxon>Bacillati</taxon>
        <taxon>Chloroflexota</taxon>
        <taxon>environmental samples</taxon>
    </lineage>
</organism>
<keyword evidence="4 6" id="KW-0689">Ribosomal protein</keyword>
<dbReference type="GO" id="GO:0022627">
    <property type="term" value="C:cytosolic small ribosomal subunit"/>
    <property type="evidence" value="ECO:0007669"/>
    <property type="project" value="UniProtKB-UniRule"/>
</dbReference>
<evidence type="ECO:0000256" key="8">
    <source>
        <dbReference type="SAM" id="MobiDB-lite"/>
    </source>
</evidence>
<dbReference type="PROSITE" id="PS00056">
    <property type="entry name" value="RIBOSOMAL_S17"/>
    <property type="match status" value="1"/>
</dbReference>
<dbReference type="CDD" id="cd00364">
    <property type="entry name" value="Ribosomal_uS17"/>
    <property type="match status" value="1"/>
</dbReference>
<sequence length="189" mass="19932">MTVSQRAGTRKTKVGRVVSDKMDKTIVVAVERLARHRVYKRVIRLTTKFKAHDEDNAARVGDRVLIEEWRPLSREKRWRLVDIVARAGAPVELVFEEPETTEAITMAAHPGKRRAAEAASEEAAAGDAGSETVPGAGAEAAAGEATGSEIVATAGAQGAADEAAGAKRPSRGVAETAAARAPEDGAARR</sequence>
<reference evidence="9" key="1">
    <citation type="journal article" date="2015" name="ISME J.">
        <title>Aquifer environment selects for microbial species cohorts in sediment and groundwater.</title>
        <authorList>
            <person name="Hug L.A."/>
            <person name="Thomas B.C."/>
            <person name="Brown C.T."/>
            <person name="Frischkorn K.R."/>
            <person name="Williams K.H."/>
            <person name="Tringe S.G."/>
            <person name="Banfield J.F."/>
        </authorList>
    </citation>
    <scope>NUCLEOTIDE SEQUENCE</scope>
</reference>
<keyword evidence="3 6" id="KW-0694">RNA-binding</keyword>
<comment type="similarity">
    <text evidence="1 6 7">Belongs to the universal ribosomal protein uS17 family.</text>
</comment>
<evidence type="ECO:0000256" key="2">
    <source>
        <dbReference type="ARBA" id="ARBA00022730"/>
    </source>
</evidence>
<feature type="compositionally biased region" description="Low complexity" evidence="8">
    <location>
        <begin position="152"/>
        <end position="163"/>
    </location>
</feature>
<feature type="region of interest" description="Disordered" evidence="8">
    <location>
        <begin position="108"/>
        <end position="189"/>
    </location>
</feature>
<evidence type="ECO:0000256" key="7">
    <source>
        <dbReference type="RuleBase" id="RU003872"/>
    </source>
</evidence>
<keyword evidence="2 6" id="KW-0699">rRNA-binding</keyword>
<comment type="subunit">
    <text evidence="6">Part of the 30S ribosomal subunit.</text>
</comment>
<dbReference type="NCBIfam" id="NF004123">
    <property type="entry name" value="PRK05610.1"/>
    <property type="match status" value="1"/>
</dbReference>
<evidence type="ECO:0000256" key="6">
    <source>
        <dbReference type="HAMAP-Rule" id="MF_01345"/>
    </source>
</evidence>
<dbReference type="SUPFAM" id="SSF50249">
    <property type="entry name" value="Nucleic acid-binding proteins"/>
    <property type="match status" value="1"/>
</dbReference>
<evidence type="ECO:0000256" key="4">
    <source>
        <dbReference type="ARBA" id="ARBA00022980"/>
    </source>
</evidence>
<dbReference type="GO" id="GO:0003735">
    <property type="term" value="F:structural constituent of ribosome"/>
    <property type="evidence" value="ECO:0007669"/>
    <property type="project" value="UniProtKB-UniRule"/>
</dbReference>
<evidence type="ECO:0000256" key="3">
    <source>
        <dbReference type="ARBA" id="ARBA00022884"/>
    </source>
</evidence>
<dbReference type="InterPro" id="IPR012340">
    <property type="entry name" value="NA-bd_OB-fold"/>
</dbReference>
<dbReference type="PRINTS" id="PR00973">
    <property type="entry name" value="RIBOSOMALS17"/>
</dbReference>
<dbReference type="InterPro" id="IPR019984">
    <property type="entry name" value="Ribosomal_uS17_bact/chlr"/>
</dbReference>
<dbReference type="GO" id="GO:0006412">
    <property type="term" value="P:translation"/>
    <property type="evidence" value="ECO:0007669"/>
    <property type="project" value="UniProtKB-UniRule"/>
</dbReference>
<dbReference type="AlphaFoldDB" id="A0A0H4TAS8"/>
<feature type="compositionally biased region" description="Low complexity" evidence="8">
    <location>
        <begin position="171"/>
        <end position="180"/>
    </location>
</feature>
<dbReference type="GO" id="GO:0019843">
    <property type="term" value="F:rRNA binding"/>
    <property type="evidence" value="ECO:0007669"/>
    <property type="project" value="UniProtKB-UniRule"/>
</dbReference>
<feature type="compositionally biased region" description="Low complexity" evidence="8">
    <location>
        <begin position="117"/>
        <end position="145"/>
    </location>
</feature>
<dbReference type="HAMAP" id="MF_01345_B">
    <property type="entry name" value="Ribosomal_uS17_B"/>
    <property type="match status" value="1"/>
</dbReference>
<keyword evidence="5 6" id="KW-0687">Ribonucleoprotein</keyword>